<evidence type="ECO:0000313" key="3">
    <source>
        <dbReference type="EMBL" id="RIB28432.1"/>
    </source>
</evidence>
<name>A0A397W319_9GLOM</name>
<evidence type="ECO:0000313" key="4">
    <source>
        <dbReference type="Proteomes" id="UP000266673"/>
    </source>
</evidence>
<feature type="region of interest" description="Disordered" evidence="2">
    <location>
        <begin position="1"/>
        <end position="34"/>
    </location>
</feature>
<evidence type="ECO:0000256" key="1">
    <source>
        <dbReference type="SAM" id="Coils"/>
    </source>
</evidence>
<accession>A0A397W319</accession>
<dbReference type="EMBL" id="QKWP01000066">
    <property type="protein sequence ID" value="RIB28432.1"/>
    <property type="molecule type" value="Genomic_DNA"/>
</dbReference>
<proteinExistence type="predicted"/>
<keyword evidence="1" id="KW-0175">Coiled coil</keyword>
<dbReference type="AlphaFoldDB" id="A0A397W319"/>
<organism evidence="3 4">
    <name type="scientific">Gigaspora rosea</name>
    <dbReference type="NCBI Taxonomy" id="44941"/>
    <lineage>
        <taxon>Eukaryota</taxon>
        <taxon>Fungi</taxon>
        <taxon>Fungi incertae sedis</taxon>
        <taxon>Mucoromycota</taxon>
        <taxon>Glomeromycotina</taxon>
        <taxon>Glomeromycetes</taxon>
        <taxon>Diversisporales</taxon>
        <taxon>Gigasporaceae</taxon>
        <taxon>Gigaspora</taxon>
    </lineage>
</organism>
<sequence>MTRPNTEISAKLQSKKAAQKSVESRRKPAINKHYLPKMNQQQLDSAYKTIERSFNNESLSKNDKKRNELISLVHELSPKEVHSANHMITIMRYPKGAQKGKKLFPYLQNKAFQFTHESLYKSTTLKLLERDNRKLQHKIQKLKNQNMQLIHKHNQWDQQYDTYKIKAYESKRGEIKNFILSFMFWSFTHNEPLVTMTHLRDIDKCDGKSVSETVQIIMKNSQIDPNKCFAWLSDNTAYMSGNNNAAFGKLPSTIGFMKVMHPYYLAYLAWELHVGYNIKAVELLDEEQIKEIFNNLENGIHKAFDHFTKWLILCNTGVKPSASTKDA</sequence>
<reference evidence="3 4" key="1">
    <citation type="submission" date="2018-06" db="EMBL/GenBank/DDBJ databases">
        <title>Comparative genomics reveals the genomic features of Rhizophagus irregularis, R. cerebriforme, R. diaphanum and Gigaspora rosea, and their symbiotic lifestyle signature.</title>
        <authorList>
            <person name="Morin E."/>
            <person name="San Clemente H."/>
            <person name="Chen E.C.H."/>
            <person name="De La Providencia I."/>
            <person name="Hainaut M."/>
            <person name="Kuo A."/>
            <person name="Kohler A."/>
            <person name="Murat C."/>
            <person name="Tang N."/>
            <person name="Roy S."/>
            <person name="Loubradou J."/>
            <person name="Henrissat B."/>
            <person name="Grigoriev I.V."/>
            <person name="Corradi N."/>
            <person name="Roux C."/>
            <person name="Martin F.M."/>
        </authorList>
    </citation>
    <scope>NUCLEOTIDE SEQUENCE [LARGE SCALE GENOMIC DNA]</scope>
    <source>
        <strain evidence="3 4">DAOM 194757</strain>
    </source>
</reference>
<protein>
    <submittedName>
        <fullName evidence="3">Uncharacterized protein</fullName>
    </submittedName>
</protein>
<dbReference type="Proteomes" id="UP000266673">
    <property type="component" value="Unassembled WGS sequence"/>
</dbReference>
<gene>
    <name evidence="3" type="ORF">C2G38_2157967</name>
</gene>
<dbReference type="OrthoDB" id="2445505at2759"/>
<keyword evidence="4" id="KW-1185">Reference proteome</keyword>
<evidence type="ECO:0000256" key="2">
    <source>
        <dbReference type="SAM" id="MobiDB-lite"/>
    </source>
</evidence>
<feature type="coiled-coil region" evidence="1">
    <location>
        <begin position="125"/>
        <end position="159"/>
    </location>
</feature>
<comment type="caution">
    <text evidence="3">The sequence shown here is derived from an EMBL/GenBank/DDBJ whole genome shotgun (WGS) entry which is preliminary data.</text>
</comment>